<dbReference type="CDD" id="cd06257">
    <property type="entry name" value="DnaJ"/>
    <property type="match status" value="1"/>
</dbReference>
<dbReference type="EMBL" id="DS113548">
    <property type="protein sequence ID" value="EAY02053.1"/>
    <property type="molecule type" value="Genomic_DNA"/>
</dbReference>
<accession>A2EZ65</accession>
<protein>
    <submittedName>
        <fullName evidence="4">DnaJ domain containing protein</fullName>
    </submittedName>
</protein>
<name>A2EZ65_TRIV3</name>
<dbReference type="FunFam" id="2.60.260.20:FF:000013">
    <property type="entry name" value="DnaJ subfamily B member 11"/>
    <property type="match status" value="1"/>
</dbReference>
<organism evidence="4 5">
    <name type="scientific">Trichomonas vaginalis (strain ATCC PRA-98 / G3)</name>
    <dbReference type="NCBI Taxonomy" id="412133"/>
    <lineage>
        <taxon>Eukaryota</taxon>
        <taxon>Metamonada</taxon>
        <taxon>Parabasalia</taxon>
        <taxon>Trichomonadida</taxon>
        <taxon>Trichomonadidae</taxon>
        <taxon>Trichomonas</taxon>
    </lineage>
</organism>
<dbReference type="FunCoup" id="A2EZ65">
    <property type="interactions" value="314"/>
</dbReference>
<dbReference type="Pfam" id="PF01556">
    <property type="entry name" value="DnaJ_C"/>
    <property type="match status" value="1"/>
</dbReference>
<dbReference type="OMA" id="MFFDEME"/>
<dbReference type="InterPro" id="IPR018253">
    <property type="entry name" value="DnaJ_domain_CS"/>
</dbReference>
<dbReference type="STRING" id="5722.A2EZ65"/>
<proteinExistence type="predicted"/>
<dbReference type="InterPro" id="IPR002939">
    <property type="entry name" value="DnaJ_C"/>
</dbReference>
<dbReference type="GO" id="GO:0051082">
    <property type="term" value="F:unfolded protein binding"/>
    <property type="evidence" value="ECO:0000318"/>
    <property type="project" value="GO_Central"/>
</dbReference>
<dbReference type="CDD" id="cd10747">
    <property type="entry name" value="DnaJ_C"/>
    <property type="match status" value="1"/>
</dbReference>
<sequence length="322" mass="35896">MGRDFYAILGVPRDADQSSIKKAYRQQAMRWHPDKNPDNQEEAQKMFHDISDAYQTLSDPEKRRLYDQFGEEAASNQGSSGGFSHFVDPNDLFRAFFGGNFMGDNGPGGGFGSFPQFGFTGFNFPFGQDFDDEQDFGFRRFDRRPTGPRSPPPIELSVSCTLEQLFTGCEKKLLVTRTVKGAQEQKEIVVKIPPGSKEGTKIVSTGTGDQNSNGPAGDVIFTIKERSNPIYKRQGDDLVTTEKISLKSALSGFVITRKDLDGTDINFPVNKIVRPGDSFSISDHGWIKSNGKRGDLVVKLEIDFPEELPDEVKEIIKELFPD</sequence>
<dbReference type="PROSITE" id="PS00636">
    <property type="entry name" value="DNAJ_1"/>
    <property type="match status" value="1"/>
</dbReference>
<feature type="region of interest" description="Disordered" evidence="2">
    <location>
        <begin position="17"/>
        <end position="40"/>
    </location>
</feature>
<dbReference type="InterPro" id="IPR008971">
    <property type="entry name" value="HSP40/DnaJ_pept-bd"/>
</dbReference>
<reference evidence="4" key="2">
    <citation type="journal article" date="2007" name="Science">
        <title>Draft genome sequence of the sexually transmitted pathogen Trichomonas vaginalis.</title>
        <authorList>
            <person name="Carlton J.M."/>
            <person name="Hirt R.P."/>
            <person name="Silva J.C."/>
            <person name="Delcher A.L."/>
            <person name="Schatz M."/>
            <person name="Zhao Q."/>
            <person name="Wortman J.R."/>
            <person name="Bidwell S.L."/>
            <person name="Alsmark U.C.M."/>
            <person name="Besteiro S."/>
            <person name="Sicheritz-Ponten T."/>
            <person name="Noel C.J."/>
            <person name="Dacks J.B."/>
            <person name="Foster P.G."/>
            <person name="Simillion C."/>
            <person name="Van de Peer Y."/>
            <person name="Miranda-Saavedra D."/>
            <person name="Barton G.J."/>
            <person name="Westrop G.D."/>
            <person name="Mueller S."/>
            <person name="Dessi D."/>
            <person name="Fiori P.L."/>
            <person name="Ren Q."/>
            <person name="Paulsen I."/>
            <person name="Zhang H."/>
            <person name="Bastida-Corcuera F.D."/>
            <person name="Simoes-Barbosa A."/>
            <person name="Brown M.T."/>
            <person name="Hayes R.D."/>
            <person name="Mukherjee M."/>
            <person name="Okumura C.Y."/>
            <person name="Schneider R."/>
            <person name="Smith A.J."/>
            <person name="Vanacova S."/>
            <person name="Villalvazo M."/>
            <person name="Haas B.J."/>
            <person name="Pertea M."/>
            <person name="Feldblyum T.V."/>
            <person name="Utterback T.R."/>
            <person name="Shu C.L."/>
            <person name="Osoegawa K."/>
            <person name="de Jong P.J."/>
            <person name="Hrdy I."/>
            <person name="Horvathova L."/>
            <person name="Zubacova Z."/>
            <person name="Dolezal P."/>
            <person name="Malik S.B."/>
            <person name="Logsdon J.M. Jr."/>
            <person name="Henze K."/>
            <person name="Gupta A."/>
            <person name="Wang C.C."/>
            <person name="Dunne R.L."/>
            <person name="Upcroft J.A."/>
            <person name="Upcroft P."/>
            <person name="White O."/>
            <person name="Salzberg S.L."/>
            <person name="Tang P."/>
            <person name="Chiu C.-H."/>
            <person name="Lee Y.-S."/>
            <person name="Embley T.M."/>
            <person name="Coombs G.H."/>
            <person name="Mottram J.C."/>
            <person name="Tachezy J."/>
            <person name="Fraser-Liggett C.M."/>
            <person name="Johnson P.J."/>
        </authorList>
    </citation>
    <scope>NUCLEOTIDE SEQUENCE [LARGE SCALE GENOMIC DNA]</scope>
    <source>
        <strain evidence="4">G3</strain>
    </source>
</reference>
<reference evidence="4" key="1">
    <citation type="submission" date="2006-10" db="EMBL/GenBank/DDBJ databases">
        <authorList>
            <person name="Amadeo P."/>
            <person name="Zhao Q."/>
            <person name="Wortman J."/>
            <person name="Fraser-Liggett C."/>
            <person name="Carlton J."/>
        </authorList>
    </citation>
    <scope>NUCLEOTIDE SEQUENCE</scope>
    <source>
        <strain evidence="4">G3</strain>
    </source>
</reference>
<evidence type="ECO:0000259" key="3">
    <source>
        <dbReference type="PROSITE" id="PS50076"/>
    </source>
</evidence>
<dbReference type="GO" id="GO:0051087">
    <property type="term" value="F:protein-folding chaperone binding"/>
    <property type="evidence" value="ECO:0000318"/>
    <property type="project" value="GO_Central"/>
</dbReference>
<dbReference type="OrthoDB" id="550424at2759"/>
<dbReference type="Gene3D" id="1.10.287.110">
    <property type="entry name" value="DnaJ domain"/>
    <property type="match status" value="1"/>
</dbReference>
<dbReference type="eggNOG" id="KOG0714">
    <property type="taxonomic scope" value="Eukaryota"/>
</dbReference>
<dbReference type="GO" id="GO:0005829">
    <property type="term" value="C:cytosol"/>
    <property type="evidence" value="ECO:0000318"/>
    <property type="project" value="GO_Central"/>
</dbReference>
<feature type="compositionally biased region" description="Basic and acidic residues" evidence="2">
    <location>
        <begin position="31"/>
        <end position="40"/>
    </location>
</feature>
<dbReference type="AlphaFoldDB" id="A2EZ65"/>
<dbReference type="KEGG" id="tva:4759884"/>
<keyword evidence="5" id="KW-1185">Reference proteome</keyword>
<dbReference type="PANTHER" id="PTHR24078">
    <property type="entry name" value="DNAJ HOMOLOG SUBFAMILY C MEMBER"/>
    <property type="match status" value="1"/>
</dbReference>
<feature type="domain" description="J" evidence="3">
    <location>
        <begin position="4"/>
        <end position="70"/>
    </location>
</feature>
<dbReference type="SUPFAM" id="SSF46565">
    <property type="entry name" value="Chaperone J-domain"/>
    <property type="match status" value="1"/>
</dbReference>
<dbReference type="InterPro" id="IPR001623">
    <property type="entry name" value="DnaJ_domain"/>
</dbReference>
<evidence type="ECO:0000256" key="1">
    <source>
        <dbReference type="ARBA" id="ARBA00023186"/>
    </source>
</evidence>
<dbReference type="PROSITE" id="PS50076">
    <property type="entry name" value="DNAJ_2"/>
    <property type="match status" value="1"/>
</dbReference>
<dbReference type="PRINTS" id="PR00625">
    <property type="entry name" value="JDOMAIN"/>
</dbReference>
<dbReference type="RefSeq" id="XP_001330507.1">
    <property type="nucleotide sequence ID" value="XM_001330472.1"/>
</dbReference>
<dbReference type="SMR" id="A2EZ65"/>
<dbReference type="Proteomes" id="UP000001542">
    <property type="component" value="Unassembled WGS sequence"/>
</dbReference>
<dbReference type="Pfam" id="PF00226">
    <property type="entry name" value="DnaJ"/>
    <property type="match status" value="1"/>
</dbReference>
<dbReference type="InterPro" id="IPR051339">
    <property type="entry name" value="DnaJ_subfamily_B"/>
</dbReference>
<dbReference type="VEuPathDB" id="TrichDB:TVAGG3_0459100"/>
<evidence type="ECO:0000256" key="2">
    <source>
        <dbReference type="SAM" id="MobiDB-lite"/>
    </source>
</evidence>
<dbReference type="SUPFAM" id="SSF49493">
    <property type="entry name" value="HSP40/DnaJ peptide-binding domain"/>
    <property type="match status" value="2"/>
</dbReference>
<evidence type="ECO:0000313" key="5">
    <source>
        <dbReference type="Proteomes" id="UP000001542"/>
    </source>
</evidence>
<dbReference type="InParanoid" id="A2EZ65"/>
<keyword evidence="1" id="KW-0143">Chaperone</keyword>
<evidence type="ECO:0000313" key="4">
    <source>
        <dbReference type="EMBL" id="EAY02053.1"/>
    </source>
</evidence>
<dbReference type="InterPro" id="IPR036869">
    <property type="entry name" value="J_dom_sf"/>
</dbReference>
<gene>
    <name evidence="4" type="ORF">TVAG_383560</name>
</gene>
<dbReference type="SMART" id="SM00271">
    <property type="entry name" value="DnaJ"/>
    <property type="match status" value="1"/>
</dbReference>
<dbReference type="PANTHER" id="PTHR24078:SF562">
    <property type="entry name" value="DNAJ DOMAIN CONTAINING PROTEIN"/>
    <property type="match status" value="1"/>
</dbReference>
<dbReference type="GO" id="GO:0006457">
    <property type="term" value="P:protein folding"/>
    <property type="evidence" value="ECO:0007669"/>
    <property type="project" value="InterPro"/>
</dbReference>
<dbReference type="Gene3D" id="2.60.260.20">
    <property type="entry name" value="Urease metallochaperone UreE, N-terminal domain"/>
    <property type="match status" value="2"/>
</dbReference>
<dbReference type="VEuPathDB" id="TrichDB:TVAG_383560"/>